<keyword evidence="2 6" id="KW-0698">rRNA processing</keyword>
<keyword evidence="1 6" id="KW-0963">Cytoplasm</keyword>
<feature type="binding site" evidence="6">
    <location>
        <position position="140"/>
    </location>
    <ligand>
        <name>S-adenosyl-L-methionine</name>
        <dbReference type="ChEBI" id="CHEBI:59789"/>
    </ligand>
</feature>
<dbReference type="PANTHER" id="PTHR31760:SF0">
    <property type="entry name" value="S-ADENOSYL-L-METHIONINE-DEPENDENT METHYLTRANSFERASES SUPERFAMILY PROTEIN"/>
    <property type="match status" value="1"/>
</dbReference>
<feature type="binding site" evidence="6">
    <location>
        <position position="72"/>
    </location>
    <ligand>
        <name>S-adenosyl-L-methionine</name>
        <dbReference type="ChEBI" id="CHEBI:59789"/>
    </ligand>
</feature>
<evidence type="ECO:0000256" key="1">
    <source>
        <dbReference type="ARBA" id="ARBA00022490"/>
    </source>
</evidence>
<evidence type="ECO:0000313" key="8">
    <source>
        <dbReference type="Proteomes" id="UP000484076"/>
    </source>
</evidence>
<organism evidence="7 8">
    <name type="scientific">Fertoeibacter niger</name>
    <dbReference type="NCBI Taxonomy" id="2656921"/>
    <lineage>
        <taxon>Bacteria</taxon>
        <taxon>Pseudomonadati</taxon>
        <taxon>Pseudomonadota</taxon>
        <taxon>Alphaproteobacteria</taxon>
        <taxon>Rhodobacterales</taxon>
        <taxon>Paracoccaceae</taxon>
        <taxon>Fertoeibacter</taxon>
    </lineage>
</organism>
<evidence type="ECO:0000256" key="2">
    <source>
        <dbReference type="ARBA" id="ARBA00022552"/>
    </source>
</evidence>
<comment type="catalytic activity">
    <reaction evidence="6">
        <text>guanosine(527) in 16S rRNA + S-adenosyl-L-methionine = N(7)-methylguanosine(527) in 16S rRNA + S-adenosyl-L-homocysteine</text>
        <dbReference type="Rhea" id="RHEA:42732"/>
        <dbReference type="Rhea" id="RHEA-COMP:10209"/>
        <dbReference type="Rhea" id="RHEA-COMP:10210"/>
        <dbReference type="ChEBI" id="CHEBI:57856"/>
        <dbReference type="ChEBI" id="CHEBI:59789"/>
        <dbReference type="ChEBI" id="CHEBI:74269"/>
        <dbReference type="ChEBI" id="CHEBI:74480"/>
        <dbReference type="EC" id="2.1.1.170"/>
    </reaction>
</comment>
<dbReference type="InterPro" id="IPR029063">
    <property type="entry name" value="SAM-dependent_MTases_sf"/>
</dbReference>
<comment type="subcellular location">
    <subcellularLocation>
        <location evidence="6">Cytoplasm</location>
    </subcellularLocation>
</comment>
<dbReference type="EC" id="2.1.1.170" evidence="6"/>
<gene>
    <name evidence="6 7" type="primary">rsmG</name>
    <name evidence="7" type="ORF">GEU84_013205</name>
</gene>
<dbReference type="Gene3D" id="3.40.50.150">
    <property type="entry name" value="Vaccinia Virus protein VP39"/>
    <property type="match status" value="1"/>
</dbReference>
<name>A0A8X8KNT5_9RHOB</name>
<dbReference type="PANTHER" id="PTHR31760">
    <property type="entry name" value="S-ADENOSYL-L-METHIONINE-DEPENDENT METHYLTRANSFERASES SUPERFAMILY PROTEIN"/>
    <property type="match status" value="1"/>
</dbReference>
<comment type="function">
    <text evidence="6">Specifically methylates the N7 position of guanine in position 527 of 16S rRNA.</text>
</comment>
<dbReference type="RefSeq" id="WP_152826802.1">
    <property type="nucleotide sequence ID" value="NZ_WHUT02000007.1"/>
</dbReference>
<sequence length="207" mass="21962">MTLHNDPLAALGVSRETIQRLEALVALMGKWNPAINLVSKSTLADAWSRHILDSAQIYRLAPPGPLHWADLGSGGGFPGLVVAVLGAELQPGSRFTLVDSDQRKATFLRQSCQTLGLKAQVLAERIDAIAPLNADVLSARALAPLTLLCGFAQRHLSARGTALFMKGASHASELAEARGQWAFEVDIHPSVTEAGAVILQLKGLPHG</sequence>
<dbReference type="HAMAP" id="MF_00074">
    <property type="entry name" value="16SrRNA_methyltr_G"/>
    <property type="match status" value="1"/>
</dbReference>
<keyword evidence="8" id="KW-1185">Reference proteome</keyword>
<dbReference type="NCBIfam" id="TIGR00138">
    <property type="entry name" value="rsmG_gidB"/>
    <property type="match status" value="1"/>
</dbReference>
<reference evidence="7" key="1">
    <citation type="submission" date="2020-05" db="EMBL/GenBank/DDBJ databases">
        <title>Fertoebacter nigrum gen. nov., sp. nov., a new member of the family Rhodobacteraceae.</title>
        <authorList>
            <person name="Szuroczki S."/>
            <person name="Abbaszade G."/>
            <person name="Buni D."/>
            <person name="Schumann P."/>
            <person name="Toth E."/>
        </authorList>
    </citation>
    <scope>NUCLEOTIDE SEQUENCE</scope>
    <source>
        <strain evidence="7">RG-N-1a</strain>
    </source>
</reference>
<evidence type="ECO:0000256" key="3">
    <source>
        <dbReference type="ARBA" id="ARBA00022603"/>
    </source>
</evidence>
<protein>
    <recommendedName>
        <fullName evidence="6">Ribosomal RNA small subunit methyltransferase G</fullName>
        <ecNumber evidence="6">2.1.1.170</ecNumber>
    </recommendedName>
    <alternativeName>
        <fullName evidence="6">16S rRNA 7-methylguanosine methyltransferase</fullName>
        <shortName evidence="6">16S rRNA m7G methyltransferase</shortName>
    </alternativeName>
</protein>
<dbReference type="AlphaFoldDB" id="A0A8X8KNT5"/>
<dbReference type="PIRSF" id="PIRSF003078">
    <property type="entry name" value="GidB"/>
    <property type="match status" value="1"/>
</dbReference>
<comment type="caution">
    <text evidence="7">The sequence shown here is derived from an EMBL/GenBank/DDBJ whole genome shotgun (WGS) entry which is preliminary data.</text>
</comment>
<comment type="similarity">
    <text evidence="6">Belongs to the methyltransferase superfamily. RNA methyltransferase RsmG family.</text>
</comment>
<dbReference type="Pfam" id="PF02527">
    <property type="entry name" value="GidB"/>
    <property type="match status" value="1"/>
</dbReference>
<comment type="caution">
    <text evidence="6">Lacks conserved residue(s) required for the propagation of feature annotation.</text>
</comment>
<evidence type="ECO:0000256" key="6">
    <source>
        <dbReference type="HAMAP-Rule" id="MF_00074"/>
    </source>
</evidence>
<dbReference type="Proteomes" id="UP000484076">
    <property type="component" value="Unassembled WGS sequence"/>
</dbReference>
<dbReference type="GO" id="GO:0070043">
    <property type="term" value="F:rRNA (guanine-N7-)-methyltransferase activity"/>
    <property type="evidence" value="ECO:0007669"/>
    <property type="project" value="UniProtKB-UniRule"/>
</dbReference>
<feature type="binding site" evidence="6">
    <location>
        <position position="77"/>
    </location>
    <ligand>
        <name>S-adenosyl-L-methionine</name>
        <dbReference type="ChEBI" id="CHEBI:59789"/>
    </ligand>
</feature>
<dbReference type="GO" id="GO:0005829">
    <property type="term" value="C:cytosol"/>
    <property type="evidence" value="ECO:0007669"/>
    <property type="project" value="TreeGrafter"/>
</dbReference>
<keyword evidence="5 6" id="KW-0949">S-adenosyl-L-methionine</keyword>
<keyword evidence="3 6" id="KW-0489">Methyltransferase</keyword>
<dbReference type="EMBL" id="WHUT02000007">
    <property type="protein sequence ID" value="NUB45350.1"/>
    <property type="molecule type" value="Genomic_DNA"/>
</dbReference>
<evidence type="ECO:0000256" key="5">
    <source>
        <dbReference type="ARBA" id="ARBA00022691"/>
    </source>
</evidence>
<evidence type="ECO:0000256" key="4">
    <source>
        <dbReference type="ARBA" id="ARBA00022679"/>
    </source>
</evidence>
<proteinExistence type="inferred from homology"/>
<dbReference type="InterPro" id="IPR003682">
    <property type="entry name" value="rRNA_ssu_MeTfrase_G"/>
</dbReference>
<accession>A0A8X8KNT5</accession>
<dbReference type="SUPFAM" id="SSF53335">
    <property type="entry name" value="S-adenosyl-L-methionine-dependent methyltransferases"/>
    <property type="match status" value="1"/>
</dbReference>
<keyword evidence="4 6" id="KW-0808">Transferase</keyword>
<evidence type="ECO:0000313" key="7">
    <source>
        <dbReference type="EMBL" id="NUB45350.1"/>
    </source>
</evidence>